<protein>
    <recommendedName>
        <fullName evidence="3">Reverse transcriptase domain-containing protein</fullName>
    </recommendedName>
</protein>
<dbReference type="Proteomes" id="UP001189429">
    <property type="component" value="Unassembled WGS sequence"/>
</dbReference>
<feature type="non-terminal residue" evidence="1">
    <location>
        <position position="1"/>
    </location>
</feature>
<keyword evidence="2" id="KW-1185">Reference proteome</keyword>
<name>A0ABN9R6T2_9DINO</name>
<dbReference type="EMBL" id="CAUYUJ010005250">
    <property type="protein sequence ID" value="CAK0812899.1"/>
    <property type="molecule type" value="Genomic_DNA"/>
</dbReference>
<reference evidence="1" key="1">
    <citation type="submission" date="2023-10" db="EMBL/GenBank/DDBJ databases">
        <authorList>
            <person name="Chen Y."/>
            <person name="Shah S."/>
            <person name="Dougan E. K."/>
            <person name="Thang M."/>
            <person name="Chan C."/>
        </authorList>
    </citation>
    <scope>NUCLEOTIDE SEQUENCE [LARGE SCALE GENOMIC DNA]</scope>
</reference>
<sequence length="1246" mass="142269">AKAKWERTIDCMIKWLYGIMGSQGARWSPVILTDLNAQFSEVEGVTGEHHLGTFTRTSELMSALLAAHQMRAINTYYSQAGPTYYNKGVAKTLDYICIPQEWHKSTMWCRTLIRSAWKLQLHNLSGLWDHVPLAACFDLRVIAEPYSPTSQVTIDKETVARMLQLGHRRAEFVGRVEQYLRSKRNDLSSKGLEERPDYANAVIHEAIRAAAEVCCSESFGYTENHKAHAREVRQLLRQRREVREHFAHLSHYVGWTQEYLQEIPGQIVNGGILLSELNMNPELVTIEEWIQMASSFLGSERYRELVAMGLEVSQIQRIIDSTILMQRLKLLSKWLTKQKQQYWREVTALRCDELMRAVKANDFHQVHKMARLLAQRNRGGRKRVFGRHRIAGDVTSWIEKMQKAGPSGGCSAEIRTEQQIRQAREPATRVEYTREEINDEIQGIVSAAWKARLWRSSPSWSSSVELLRCMMFPKWTNKRMVARRHGLGHVPEVEQLQTPQFYFFLRAMVEAILFTQRLPLAWLRAKAAPIPKGNEKEGVDGERVVMVICTIAKFHYRHMLKKALMEDIPSWAYGALRSRRREGAVVVQSCGAWRMQKMGVQHARRLHDATNAFFSIKTGRLDQIVLQHLDERHITMMLDRIRWAHFVFEGSPHMLLMHEGCMPGDPIMVFLFVMAYARGLESYAQDEINHVEVMSPWTGQREQAALTLFVDDVADMFKFENRQAATREGRVQNGAVTQRLGEMGLEQNVAKQETVPYCCGVGAYKLEREILQDTVLEGHAAATARYLGVRLTARFAISVEIGYRFIAAKAAWGSMGNFWTSNVSQKWKVSIYKGYVINAMMTGIETFVKKDGPMKVSDFQSMESFIARRGRVIFGGVSTTRQDGSVRSLTNLEVMVKLGSASLFVEARIRRLKWLQQLLSNLSVADQVLGVVFGSIRASQKSQETVRDDNWKDANPWARQWLQDILSLEVYDDGEVFLDRYDRQPVRAILEGREDFIQLDLLGLRAHFPAPNVPPKKHKSQDSEDVLVRKMVVQLEARMRAVECGNAVQIHMPAESVLVKNGQQKYQEYLKVTKEEGPKHQRGPPELQLFSAALKDIENWLQAESSPQLQRFKGVPARLALMLQHGNESDAGEWIKDFTYSPMYDTKKIRLAMCLRGSVVVCSTKEADDEYTEQQKAAWGGAPTDPAYEASLQRTPLELVRLGDKQKTVELMHLMGILLRAMGGVKKAGKVPRGEMPKQLLGKKKE</sequence>
<organism evidence="1 2">
    <name type="scientific">Prorocentrum cordatum</name>
    <dbReference type="NCBI Taxonomy" id="2364126"/>
    <lineage>
        <taxon>Eukaryota</taxon>
        <taxon>Sar</taxon>
        <taxon>Alveolata</taxon>
        <taxon>Dinophyceae</taxon>
        <taxon>Prorocentrales</taxon>
        <taxon>Prorocentraceae</taxon>
        <taxon>Prorocentrum</taxon>
    </lineage>
</organism>
<comment type="caution">
    <text evidence="1">The sequence shown here is derived from an EMBL/GenBank/DDBJ whole genome shotgun (WGS) entry which is preliminary data.</text>
</comment>
<proteinExistence type="predicted"/>
<evidence type="ECO:0008006" key="3">
    <source>
        <dbReference type="Google" id="ProtNLM"/>
    </source>
</evidence>
<evidence type="ECO:0000313" key="2">
    <source>
        <dbReference type="Proteomes" id="UP001189429"/>
    </source>
</evidence>
<evidence type="ECO:0000313" key="1">
    <source>
        <dbReference type="EMBL" id="CAK0812899.1"/>
    </source>
</evidence>
<accession>A0ABN9R6T2</accession>
<gene>
    <name evidence="1" type="ORF">PCOR1329_LOCUS17035</name>
</gene>